<keyword evidence="1" id="KW-1133">Transmembrane helix</keyword>
<keyword evidence="1" id="KW-0812">Transmembrane</keyword>
<feature type="transmembrane region" description="Helical" evidence="1">
    <location>
        <begin position="20"/>
        <end position="50"/>
    </location>
</feature>
<dbReference type="EMBL" id="JH712379">
    <property type="protein sequence ID" value="EFO13379.1"/>
    <property type="molecule type" value="Genomic_DNA"/>
</dbReference>
<proteinExistence type="predicted"/>
<dbReference type="RefSeq" id="XP_003150690.1">
    <property type="nucleotide sequence ID" value="XM_003150642.1"/>
</dbReference>
<evidence type="ECO:0000313" key="2">
    <source>
        <dbReference type="EMBL" id="EFO13379.1"/>
    </source>
</evidence>
<dbReference type="CTD" id="9952637"/>
<organism evidence="2">
    <name type="scientific">Loa loa</name>
    <name type="common">Eye worm</name>
    <name type="synonym">Filaria loa</name>
    <dbReference type="NCBI Taxonomy" id="7209"/>
    <lineage>
        <taxon>Eukaryota</taxon>
        <taxon>Metazoa</taxon>
        <taxon>Ecdysozoa</taxon>
        <taxon>Nematoda</taxon>
        <taxon>Chromadorea</taxon>
        <taxon>Rhabditida</taxon>
        <taxon>Spirurina</taxon>
        <taxon>Spiruromorpha</taxon>
        <taxon>Filarioidea</taxon>
        <taxon>Onchocercidae</taxon>
        <taxon>Loa</taxon>
    </lineage>
</organism>
<protein>
    <submittedName>
        <fullName evidence="2">Uncharacterized protein</fullName>
    </submittedName>
</protein>
<feature type="transmembrane region" description="Helical" evidence="1">
    <location>
        <begin position="71"/>
        <end position="91"/>
    </location>
</feature>
<dbReference type="KEGG" id="loa:LOAG_15150"/>
<dbReference type="AlphaFoldDB" id="A0A1S0TGF4"/>
<sequence length="104" mass="11423">MKRPFSTVYERLIQSVEEALPTLFTLGSVATVLLLIVIVGVASLIALFAWKKQRKSWSKLTGSSSSVSFSCFSIVHAIVLTIAGICTLVPWRIHCFQKAVVVKV</sequence>
<accession>A0A1S0TGF4</accession>
<name>A0A1S0TGF4_LOALO</name>
<gene>
    <name evidence="2" type="ORF">LOAG_15150</name>
</gene>
<reference evidence="2" key="1">
    <citation type="submission" date="2012-04" db="EMBL/GenBank/DDBJ databases">
        <title>The Genome Sequence of Loa loa.</title>
        <authorList>
            <consortium name="The Broad Institute Genome Sequencing Platform"/>
            <consortium name="Broad Institute Genome Sequencing Center for Infectious Disease"/>
            <person name="Nutman T.B."/>
            <person name="Fink D.L."/>
            <person name="Russ C."/>
            <person name="Young S."/>
            <person name="Zeng Q."/>
            <person name="Gargeya S."/>
            <person name="Alvarado L."/>
            <person name="Berlin A."/>
            <person name="Chapman S.B."/>
            <person name="Chen Z."/>
            <person name="Freedman E."/>
            <person name="Gellesch M."/>
            <person name="Goldberg J."/>
            <person name="Griggs A."/>
            <person name="Gujja S."/>
            <person name="Heilman E.R."/>
            <person name="Heiman D."/>
            <person name="Howarth C."/>
            <person name="Mehta T."/>
            <person name="Neiman D."/>
            <person name="Pearson M."/>
            <person name="Roberts A."/>
            <person name="Saif S."/>
            <person name="Shea T."/>
            <person name="Shenoy N."/>
            <person name="Sisk P."/>
            <person name="Stolte C."/>
            <person name="Sykes S."/>
            <person name="White J."/>
            <person name="Yandava C."/>
            <person name="Haas B."/>
            <person name="Henn M.R."/>
            <person name="Nusbaum C."/>
            <person name="Birren B."/>
        </authorList>
    </citation>
    <scope>NUCLEOTIDE SEQUENCE [LARGE SCALE GENOMIC DNA]</scope>
</reference>
<dbReference type="InParanoid" id="A0A1S0TGF4"/>
<keyword evidence="1" id="KW-0472">Membrane</keyword>
<dbReference type="GeneID" id="9952637"/>
<evidence type="ECO:0000256" key="1">
    <source>
        <dbReference type="SAM" id="Phobius"/>
    </source>
</evidence>